<reference evidence="1 2" key="1">
    <citation type="journal article" date="2019" name="Int. J. Syst. Evol. Microbiol.">
        <title>The Global Catalogue of Microorganisms (GCM) 10K type strain sequencing project: providing services to taxonomists for standard genome sequencing and annotation.</title>
        <authorList>
            <consortium name="The Broad Institute Genomics Platform"/>
            <consortium name="The Broad Institute Genome Sequencing Center for Infectious Disease"/>
            <person name="Wu L."/>
            <person name="Ma J."/>
        </authorList>
    </citation>
    <scope>NUCLEOTIDE SEQUENCE [LARGE SCALE GENOMIC DNA]</scope>
    <source>
        <strain evidence="1 2">JCM 3325</strain>
    </source>
</reference>
<evidence type="ECO:0000313" key="2">
    <source>
        <dbReference type="Proteomes" id="UP001501231"/>
    </source>
</evidence>
<dbReference type="RefSeq" id="WP_344597784.1">
    <property type="nucleotide sequence ID" value="NZ_BAAARW010000044.1"/>
</dbReference>
<sequence length="68" mass="7682">MARSPDPTRRQISTDLRRIAQARRHLALQHPEDHEIYEAEARAYENAAAIVEGDTSMVRVLTAHASTE</sequence>
<dbReference type="Proteomes" id="UP001501231">
    <property type="component" value="Unassembled WGS sequence"/>
</dbReference>
<keyword evidence="2" id="KW-1185">Reference proteome</keyword>
<comment type="caution">
    <text evidence="1">The sequence shown here is derived from an EMBL/GenBank/DDBJ whole genome shotgun (WGS) entry which is preliminary data.</text>
</comment>
<protein>
    <submittedName>
        <fullName evidence="1">Uncharacterized protein</fullName>
    </submittedName>
</protein>
<gene>
    <name evidence="1" type="ORF">GCM10010191_89080</name>
</gene>
<name>A0ABN3KCM0_9ACTN</name>
<accession>A0ABN3KCM0</accession>
<evidence type="ECO:0000313" key="1">
    <source>
        <dbReference type="EMBL" id="GAA2455955.1"/>
    </source>
</evidence>
<proteinExistence type="predicted"/>
<organism evidence="1 2">
    <name type="scientific">Actinomadura vinacea</name>
    <dbReference type="NCBI Taxonomy" id="115336"/>
    <lineage>
        <taxon>Bacteria</taxon>
        <taxon>Bacillati</taxon>
        <taxon>Actinomycetota</taxon>
        <taxon>Actinomycetes</taxon>
        <taxon>Streptosporangiales</taxon>
        <taxon>Thermomonosporaceae</taxon>
        <taxon>Actinomadura</taxon>
    </lineage>
</organism>
<dbReference type="EMBL" id="BAAARW010000044">
    <property type="protein sequence ID" value="GAA2455955.1"/>
    <property type="molecule type" value="Genomic_DNA"/>
</dbReference>